<sequence>MAHTILIVEDDPDINNLLAKILEEAGYQYKQAFSGTEALMLLEKEKFDLLLLDLMLPGLTGQELLAKIRQKEGFELPIMIISAKTLLESKITALKAGADDYLVKPFEPMEVLARVEALLRRTKQNQKQKLVYRELTLFPSSRKVLMADQELSLTAHEYDILYLLMKEPEKVYSRERLYQTVWQDSYYGGDNTVNVHISNLRKKLKEVLPQADYIQTVYGIGFKLL</sequence>
<feature type="DNA-binding region" description="OmpR/PhoB-type" evidence="7">
    <location>
        <begin position="127"/>
        <end position="225"/>
    </location>
</feature>
<evidence type="ECO:0000256" key="4">
    <source>
        <dbReference type="ARBA" id="ARBA00023125"/>
    </source>
</evidence>
<gene>
    <name evidence="10" type="ORF">C4K46_06515</name>
</gene>
<dbReference type="Gene3D" id="6.10.250.690">
    <property type="match status" value="1"/>
</dbReference>
<dbReference type="SMART" id="SM00448">
    <property type="entry name" value="REC"/>
    <property type="match status" value="1"/>
</dbReference>
<dbReference type="PANTHER" id="PTHR48111">
    <property type="entry name" value="REGULATOR OF RPOS"/>
    <property type="match status" value="1"/>
</dbReference>
<dbReference type="CDD" id="cd00383">
    <property type="entry name" value="trans_reg_C"/>
    <property type="match status" value="1"/>
</dbReference>
<dbReference type="SUPFAM" id="SSF52172">
    <property type="entry name" value="CheY-like"/>
    <property type="match status" value="1"/>
</dbReference>
<evidence type="ECO:0000256" key="6">
    <source>
        <dbReference type="PROSITE-ProRule" id="PRU00169"/>
    </source>
</evidence>
<dbReference type="Gene3D" id="1.10.10.10">
    <property type="entry name" value="Winged helix-like DNA-binding domain superfamily/Winged helix DNA-binding domain"/>
    <property type="match status" value="1"/>
</dbReference>
<keyword evidence="2" id="KW-0902">Two-component regulatory system</keyword>
<keyword evidence="11" id="KW-1185">Reference proteome</keyword>
<dbReference type="RefSeq" id="WP_209628089.1">
    <property type="nucleotide sequence ID" value="NZ_PRDG01000003.1"/>
</dbReference>
<proteinExistence type="predicted"/>
<dbReference type="InterPro" id="IPR036388">
    <property type="entry name" value="WH-like_DNA-bd_sf"/>
</dbReference>
<evidence type="ECO:0000256" key="1">
    <source>
        <dbReference type="ARBA" id="ARBA00022553"/>
    </source>
</evidence>
<dbReference type="Pfam" id="PF00072">
    <property type="entry name" value="Response_reg"/>
    <property type="match status" value="1"/>
</dbReference>
<reference evidence="10 11" key="1">
    <citation type="submission" date="2018-02" db="EMBL/GenBank/DDBJ databases">
        <title>Draft genome sequence of Streptococcus oricebi CCUG 70868T type strain.</title>
        <authorList>
            <person name="Mendez V."/>
            <person name="Salva-Serra F."/>
            <person name="Jaen-Luchoro D."/>
            <person name="Gonzales-Siles L."/>
            <person name="Karlsson R."/>
            <person name="Engstrom-Jakobsson H."/>
            <person name="Busquets A."/>
            <person name="Gomila M."/>
            <person name="Pineiro-Iglesias B."/>
            <person name="Bennasar-Figueras A."/>
            <person name="Seeger M."/>
            <person name="Moore E."/>
        </authorList>
    </citation>
    <scope>NUCLEOTIDE SEQUENCE [LARGE SCALE GENOMIC DNA]</scope>
    <source>
        <strain evidence="10 11">CCUG 70868</strain>
    </source>
</reference>
<dbReference type="Pfam" id="PF00486">
    <property type="entry name" value="Trans_reg_C"/>
    <property type="match status" value="1"/>
</dbReference>
<dbReference type="PANTHER" id="PTHR48111:SF2">
    <property type="entry name" value="RESPONSE REGULATOR SAER"/>
    <property type="match status" value="1"/>
</dbReference>
<dbReference type="EMBL" id="PRDG01000003">
    <property type="protein sequence ID" value="MBP2623594.1"/>
    <property type="molecule type" value="Genomic_DNA"/>
</dbReference>
<keyword evidence="1 6" id="KW-0597">Phosphoprotein</keyword>
<dbReference type="InterPro" id="IPR039420">
    <property type="entry name" value="WalR-like"/>
</dbReference>
<name>A0ABS5B458_9STRE</name>
<dbReference type="PROSITE" id="PS51755">
    <property type="entry name" value="OMPR_PHOB"/>
    <property type="match status" value="1"/>
</dbReference>
<dbReference type="SMART" id="SM00862">
    <property type="entry name" value="Trans_reg_C"/>
    <property type="match status" value="1"/>
</dbReference>
<dbReference type="InterPro" id="IPR001789">
    <property type="entry name" value="Sig_transdc_resp-reg_receiver"/>
</dbReference>
<evidence type="ECO:0000313" key="11">
    <source>
        <dbReference type="Proteomes" id="UP001519296"/>
    </source>
</evidence>
<organism evidence="10 11">
    <name type="scientific">Streptococcus oricebi</name>
    <dbReference type="NCBI Taxonomy" id="1547447"/>
    <lineage>
        <taxon>Bacteria</taxon>
        <taxon>Bacillati</taxon>
        <taxon>Bacillota</taxon>
        <taxon>Bacilli</taxon>
        <taxon>Lactobacillales</taxon>
        <taxon>Streptococcaceae</taxon>
        <taxon>Streptococcus</taxon>
    </lineage>
</organism>
<protein>
    <submittedName>
        <fullName evidence="10">DNA-binding response regulator</fullName>
    </submittedName>
</protein>
<dbReference type="InterPro" id="IPR001867">
    <property type="entry name" value="OmpR/PhoB-type_DNA-bd"/>
</dbReference>
<feature type="domain" description="OmpR/PhoB-type" evidence="9">
    <location>
        <begin position="127"/>
        <end position="225"/>
    </location>
</feature>
<dbReference type="Proteomes" id="UP001519296">
    <property type="component" value="Unassembled WGS sequence"/>
</dbReference>
<keyword evidence="5" id="KW-0804">Transcription</keyword>
<comment type="caution">
    <text evidence="10">The sequence shown here is derived from an EMBL/GenBank/DDBJ whole genome shotgun (WGS) entry which is preliminary data.</text>
</comment>
<keyword evidence="4 7" id="KW-0238">DNA-binding</keyword>
<evidence type="ECO:0000256" key="3">
    <source>
        <dbReference type="ARBA" id="ARBA00023015"/>
    </source>
</evidence>
<feature type="modified residue" description="4-aspartylphosphate" evidence="6">
    <location>
        <position position="53"/>
    </location>
</feature>
<keyword evidence="3" id="KW-0805">Transcription regulation</keyword>
<evidence type="ECO:0000256" key="2">
    <source>
        <dbReference type="ARBA" id="ARBA00023012"/>
    </source>
</evidence>
<dbReference type="Gene3D" id="3.40.50.2300">
    <property type="match status" value="1"/>
</dbReference>
<feature type="domain" description="Response regulatory" evidence="8">
    <location>
        <begin position="4"/>
        <end position="119"/>
    </location>
</feature>
<dbReference type="PROSITE" id="PS50110">
    <property type="entry name" value="RESPONSE_REGULATORY"/>
    <property type="match status" value="1"/>
</dbReference>
<accession>A0ABS5B458</accession>
<dbReference type="InterPro" id="IPR011006">
    <property type="entry name" value="CheY-like_superfamily"/>
</dbReference>
<evidence type="ECO:0000259" key="8">
    <source>
        <dbReference type="PROSITE" id="PS50110"/>
    </source>
</evidence>
<evidence type="ECO:0000256" key="5">
    <source>
        <dbReference type="ARBA" id="ARBA00023163"/>
    </source>
</evidence>
<evidence type="ECO:0000259" key="9">
    <source>
        <dbReference type="PROSITE" id="PS51755"/>
    </source>
</evidence>
<evidence type="ECO:0000313" key="10">
    <source>
        <dbReference type="EMBL" id="MBP2623594.1"/>
    </source>
</evidence>
<evidence type="ECO:0000256" key="7">
    <source>
        <dbReference type="PROSITE-ProRule" id="PRU01091"/>
    </source>
</evidence>
<dbReference type="GO" id="GO:0003677">
    <property type="term" value="F:DNA binding"/>
    <property type="evidence" value="ECO:0007669"/>
    <property type="project" value="UniProtKB-KW"/>
</dbReference>